<dbReference type="InterPro" id="IPR017580">
    <property type="entry name" value="OHCU_decarboxylase-1"/>
</dbReference>
<evidence type="ECO:0000259" key="7">
    <source>
        <dbReference type="Pfam" id="PF09349"/>
    </source>
</evidence>
<dbReference type="PANTHER" id="PTHR43466:SF1">
    <property type="entry name" value="2-OXO-4-HYDROXY-4-CARBOXY-5-UREIDOIMIDAZOLINE DECARBOXYLASE-RELATED"/>
    <property type="match status" value="1"/>
</dbReference>
<dbReference type="NCBIfam" id="TIGR03164">
    <property type="entry name" value="UHCUDC"/>
    <property type="match status" value="1"/>
</dbReference>
<evidence type="ECO:0000256" key="3">
    <source>
        <dbReference type="ARBA" id="ARBA00012257"/>
    </source>
</evidence>
<proteinExistence type="predicted"/>
<comment type="caution">
    <text evidence="8">The sequence shown here is derived from an EMBL/GenBank/DDBJ whole genome shotgun (WGS) entry which is preliminary data.</text>
</comment>
<evidence type="ECO:0000256" key="2">
    <source>
        <dbReference type="ARBA" id="ARBA00004754"/>
    </source>
</evidence>
<dbReference type="PANTHER" id="PTHR43466">
    <property type="entry name" value="2-OXO-4-HYDROXY-4-CARBOXY-5-UREIDOIMIDAZOLINE DECARBOXYLASE-RELATED"/>
    <property type="match status" value="1"/>
</dbReference>
<evidence type="ECO:0000313" key="9">
    <source>
        <dbReference type="Proteomes" id="UP000252415"/>
    </source>
</evidence>
<dbReference type="Proteomes" id="UP000252415">
    <property type="component" value="Unassembled WGS sequence"/>
</dbReference>
<keyword evidence="5" id="KW-0210">Decarboxylase</keyword>
<reference evidence="8 9" key="1">
    <citation type="submission" date="2018-07" db="EMBL/GenBank/DDBJ databases">
        <title>Genomic Encyclopedia of Type Strains, Phase III (KMG-III): the genomes of soil and plant-associated and newly described type strains.</title>
        <authorList>
            <person name="Whitman W."/>
        </authorList>
    </citation>
    <scope>NUCLEOTIDE SEQUENCE [LARGE SCALE GENOMIC DNA]</scope>
    <source>
        <strain evidence="8 9">CECT 7506</strain>
    </source>
</reference>
<comment type="catalytic activity">
    <reaction evidence="1">
        <text>5-hydroxy-2-oxo-4-ureido-2,5-dihydro-1H-imidazole-5-carboxylate + H(+) = (S)-allantoin + CO2</text>
        <dbReference type="Rhea" id="RHEA:26301"/>
        <dbReference type="ChEBI" id="CHEBI:15378"/>
        <dbReference type="ChEBI" id="CHEBI:15678"/>
        <dbReference type="ChEBI" id="CHEBI:16526"/>
        <dbReference type="ChEBI" id="CHEBI:58639"/>
        <dbReference type="EC" id="4.1.1.97"/>
    </reaction>
</comment>
<keyword evidence="9" id="KW-1185">Reference proteome</keyword>
<dbReference type="UniPathway" id="UPA00394">
    <property type="reaction ID" value="UER00652"/>
</dbReference>
<dbReference type="Pfam" id="PF09349">
    <property type="entry name" value="OHCU_decarbox"/>
    <property type="match status" value="1"/>
</dbReference>
<dbReference type="EC" id="4.1.1.97" evidence="3"/>
<evidence type="ECO:0000256" key="1">
    <source>
        <dbReference type="ARBA" id="ARBA00001163"/>
    </source>
</evidence>
<dbReference type="GO" id="GO:0051997">
    <property type="term" value="F:2-oxo-4-hydroxy-4-carboxy-5-ureidoimidazoline decarboxylase activity"/>
    <property type="evidence" value="ECO:0007669"/>
    <property type="project" value="UniProtKB-EC"/>
</dbReference>
<sequence length="166" mass="18814">MTKRIDQINELSREQFVELLGTIFERSPWVAAAVWKDRPFASREALHTAMINVVRESRVDTIIDLVRAHPDLGTRLAVAEYSAKEQKGAGLDQLTAEEYERFYGLNQMYVKKFGFPFILAVRGKTKDDILAAMEARIGNPASKEAAQALLEIEKISGFRIRDLITE</sequence>
<keyword evidence="4" id="KW-0659">Purine metabolism</keyword>
<dbReference type="SUPFAM" id="SSF158694">
    <property type="entry name" value="UraD-Like"/>
    <property type="match status" value="1"/>
</dbReference>
<name>A0A368W5H0_9BACL</name>
<dbReference type="GO" id="GO:0006144">
    <property type="term" value="P:purine nucleobase metabolic process"/>
    <property type="evidence" value="ECO:0007669"/>
    <property type="project" value="UniProtKB-KW"/>
</dbReference>
<dbReference type="InterPro" id="IPR036778">
    <property type="entry name" value="OHCU_decarboxylase_sf"/>
</dbReference>
<dbReference type="OrthoDB" id="9800909at2"/>
<dbReference type="AlphaFoldDB" id="A0A368W5H0"/>
<dbReference type="EMBL" id="QPJD01000003">
    <property type="protein sequence ID" value="RCW50344.1"/>
    <property type="molecule type" value="Genomic_DNA"/>
</dbReference>
<dbReference type="RefSeq" id="WP_114379173.1">
    <property type="nucleotide sequence ID" value="NZ_QPJD01000003.1"/>
</dbReference>
<feature type="domain" description="Oxo-4-hydroxy-4-carboxy-5-ureidoimidazoline decarboxylase" evidence="7">
    <location>
        <begin position="9"/>
        <end position="160"/>
    </location>
</feature>
<evidence type="ECO:0000256" key="6">
    <source>
        <dbReference type="ARBA" id="ARBA00023239"/>
    </source>
</evidence>
<comment type="pathway">
    <text evidence="2">Purine metabolism; urate degradation; (S)-allantoin from urate: step 3/3.</text>
</comment>
<keyword evidence="6" id="KW-0456">Lyase</keyword>
<evidence type="ECO:0000313" key="8">
    <source>
        <dbReference type="EMBL" id="RCW50344.1"/>
    </source>
</evidence>
<gene>
    <name evidence="8" type="ORF">DFP97_103365</name>
</gene>
<dbReference type="GO" id="GO:0019628">
    <property type="term" value="P:urate catabolic process"/>
    <property type="evidence" value="ECO:0007669"/>
    <property type="project" value="UniProtKB-UniPathway"/>
</dbReference>
<evidence type="ECO:0000256" key="4">
    <source>
        <dbReference type="ARBA" id="ARBA00022631"/>
    </source>
</evidence>
<evidence type="ECO:0000256" key="5">
    <source>
        <dbReference type="ARBA" id="ARBA00022793"/>
    </source>
</evidence>
<dbReference type="Gene3D" id="1.10.3330.10">
    <property type="entry name" value="Oxo-4-hydroxy-4-carboxy-5-ureidoimidazoline decarboxylase"/>
    <property type="match status" value="1"/>
</dbReference>
<accession>A0A368W5H0</accession>
<dbReference type="InterPro" id="IPR018020">
    <property type="entry name" value="OHCU_decarboxylase"/>
</dbReference>
<dbReference type="GO" id="GO:0000255">
    <property type="term" value="P:allantoin metabolic process"/>
    <property type="evidence" value="ECO:0007669"/>
    <property type="project" value="InterPro"/>
</dbReference>
<organism evidence="8 9">
    <name type="scientific">Paenibacillus prosopidis</name>
    <dbReference type="NCBI Taxonomy" id="630520"/>
    <lineage>
        <taxon>Bacteria</taxon>
        <taxon>Bacillati</taxon>
        <taxon>Bacillota</taxon>
        <taxon>Bacilli</taxon>
        <taxon>Bacillales</taxon>
        <taxon>Paenibacillaceae</taxon>
        <taxon>Paenibacillus</taxon>
    </lineage>
</organism>
<protein>
    <recommendedName>
        <fullName evidence="3">2-oxo-4-hydroxy-4-carboxy-5-ureidoimidazoline decarboxylase</fullName>
        <ecNumber evidence="3">4.1.1.97</ecNumber>
    </recommendedName>
</protein>